<dbReference type="Proteomes" id="UP001501436">
    <property type="component" value="Unassembled WGS sequence"/>
</dbReference>
<reference evidence="2" key="1">
    <citation type="journal article" date="2019" name="Int. J. Syst. Evol. Microbiol.">
        <title>The Global Catalogue of Microorganisms (GCM) 10K type strain sequencing project: providing services to taxonomists for standard genome sequencing and annotation.</title>
        <authorList>
            <consortium name="The Broad Institute Genomics Platform"/>
            <consortium name="The Broad Institute Genome Sequencing Center for Infectious Disease"/>
            <person name="Wu L."/>
            <person name="Ma J."/>
        </authorList>
    </citation>
    <scope>NUCLEOTIDE SEQUENCE [LARGE SCALE GENOMIC DNA]</scope>
    <source>
        <strain evidence="2">JCM 18283</strain>
    </source>
</reference>
<accession>A0ABP9FN24</accession>
<gene>
    <name evidence="1" type="ORF">GCM10023313_11450</name>
</gene>
<dbReference type="RefSeq" id="WP_345329987.1">
    <property type="nucleotide sequence ID" value="NZ_BAABJI010000001.1"/>
</dbReference>
<dbReference type="EMBL" id="BAABJI010000001">
    <property type="protein sequence ID" value="GAA4910020.1"/>
    <property type="molecule type" value="Genomic_DNA"/>
</dbReference>
<organism evidence="1 2">
    <name type="scientific">Mucilaginibacter defluvii</name>
    <dbReference type="NCBI Taxonomy" id="1196019"/>
    <lineage>
        <taxon>Bacteria</taxon>
        <taxon>Pseudomonadati</taxon>
        <taxon>Bacteroidota</taxon>
        <taxon>Sphingobacteriia</taxon>
        <taxon>Sphingobacteriales</taxon>
        <taxon>Sphingobacteriaceae</taxon>
        <taxon>Mucilaginibacter</taxon>
    </lineage>
</organism>
<evidence type="ECO:0000313" key="2">
    <source>
        <dbReference type="Proteomes" id="UP001501436"/>
    </source>
</evidence>
<sequence length="266" mass="31366">MNKHRILPVFDLYGTDFIVDVNKQVLREAERPANEISFISDMSEHQNLYLLRYDQVTKRPEAERTDQYIEVTEVPSLIELDPEGMSLKYSIPVEQLKGKTDFEVMVDQELLADRRRGILPQIDINGEAFVIDLKLQELRHAKYFFPVISLKSFDLTDDGWHYTAFYDTMLKQPLTLDPKLLEMPDHVIQVKLPNEIGLDPVFTAQKYGMDERELLRRHPIQKELKAEVIPLSETDVPRLIRQNKDELRQQHEANRQRSKPRQRPRF</sequence>
<comment type="caution">
    <text evidence="1">The sequence shown here is derived from an EMBL/GenBank/DDBJ whole genome shotgun (WGS) entry which is preliminary data.</text>
</comment>
<protein>
    <submittedName>
        <fullName evidence="1">Uncharacterized protein</fullName>
    </submittedName>
</protein>
<name>A0ABP9FN24_9SPHI</name>
<keyword evidence="2" id="KW-1185">Reference proteome</keyword>
<proteinExistence type="predicted"/>
<evidence type="ECO:0000313" key="1">
    <source>
        <dbReference type="EMBL" id="GAA4910020.1"/>
    </source>
</evidence>